<evidence type="ECO:0000313" key="2">
    <source>
        <dbReference type="Proteomes" id="UP000217790"/>
    </source>
</evidence>
<evidence type="ECO:0000313" key="1">
    <source>
        <dbReference type="EMBL" id="PBK81239.1"/>
    </source>
</evidence>
<dbReference type="AlphaFoldDB" id="A0A2H3CDT0"/>
<reference evidence="2" key="1">
    <citation type="journal article" date="2017" name="Nat. Ecol. Evol.">
        <title>Genome expansion and lineage-specific genetic innovations in the forest pathogenic fungi Armillaria.</title>
        <authorList>
            <person name="Sipos G."/>
            <person name="Prasanna A.N."/>
            <person name="Walter M.C."/>
            <person name="O'Connor E."/>
            <person name="Balint B."/>
            <person name="Krizsan K."/>
            <person name="Kiss B."/>
            <person name="Hess J."/>
            <person name="Varga T."/>
            <person name="Slot J."/>
            <person name="Riley R."/>
            <person name="Boka B."/>
            <person name="Rigling D."/>
            <person name="Barry K."/>
            <person name="Lee J."/>
            <person name="Mihaltcheva S."/>
            <person name="LaButti K."/>
            <person name="Lipzen A."/>
            <person name="Waldron R."/>
            <person name="Moloney N.M."/>
            <person name="Sperisen C."/>
            <person name="Kredics L."/>
            <person name="Vagvoelgyi C."/>
            <person name="Patrignani A."/>
            <person name="Fitzpatrick D."/>
            <person name="Nagy I."/>
            <person name="Doyle S."/>
            <person name="Anderson J.B."/>
            <person name="Grigoriev I.V."/>
            <person name="Gueldener U."/>
            <person name="Muensterkoetter M."/>
            <person name="Nagy L.G."/>
        </authorList>
    </citation>
    <scope>NUCLEOTIDE SEQUENCE [LARGE SCALE GENOMIC DNA]</scope>
    <source>
        <strain evidence="2">Ar21-2</strain>
    </source>
</reference>
<dbReference type="EMBL" id="KZ293733">
    <property type="protein sequence ID" value="PBK81239.1"/>
    <property type="molecule type" value="Genomic_DNA"/>
</dbReference>
<dbReference type="InParanoid" id="A0A2H3CDT0"/>
<organism evidence="1 2">
    <name type="scientific">Armillaria gallica</name>
    <name type="common">Bulbous honey fungus</name>
    <name type="synonym">Armillaria bulbosa</name>
    <dbReference type="NCBI Taxonomy" id="47427"/>
    <lineage>
        <taxon>Eukaryota</taxon>
        <taxon>Fungi</taxon>
        <taxon>Dikarya</taxon>
        <taxon>Basidiomycota</taxon>
        <taxon>Agaricomycotina</taxon>
        <taxon>Agaricomycetes</taxon>
        <taxon>Agaricomycetidae</taxon>
        <taxon>Agaricales</taxon>
        <taxon>Marasmiineae</taxon>
        <taxon>Physalacriaceae</taxon>
        <taxon>Armillaria</taxon>
    </lineage>
</organism>
<keyword evidence="2" id="KW-1185">Reference proteome</keyword>
<name>A0A2H3CDT0_ARMGA</name>
<proteinExistence type="predicted"/>
<dbReference type="Proteomes" id="UP000217790">
    <property type="component" value="Unassembled WGS sequence"/>
</dbReference>
<gene>
    <name evidence="1" type="ORF">ARMGADRAFT_813650</name>
</gene>
<sequence>MNHEQTSCTVGTIRSATIRMGKETVPKELRSHSRRMHWSHCAYSDGLVDRCSNSAKEDERQTKKMAGKRGGLVHVALQPSIVLVGPSRTLSSFEDAYAYGSSLLSSTILWLVHPRVGDPRFERRFSGKRGWAGKKEDAVLAEDLPVGRRLASLMSLPSGLRIFV</sequence>
<protein>
    <submittedName>
        <fullName evidence="1">Uncharacterized protein</fullName>
    </submittedName>
</protein>
<accession>A0A2H3CDT0</accession>